<evidence type="ECO:0000256" key="4">
    <source>
        <dbReference type="ARBA" id="ARBA00022801"/>
    </source>
</evidence>
<accession>A0A388K5P9</accession>
<comment type="caution">
    <text evidence="11">The sequence shown here is derived from an EMBL/GenBank/DDBJ whole genome shotgun (WGS) entry which is preliminary data.</text>
</comment>
<dbReference type="STRING" id="69332.A0A388K5P9"/>
<dbReference type="Pfam" id="PF18913">
    <property type="entry name" value="FBPase_C"/>
    <property type="match status" value="1"/>
</dbReference>
<proteinExistence type="inferred from homology"/>
<dbReference type="EC" id="3.1.3.11" evidence="3"/>
<feature type="region of interest" description="Disordered" evidence="8">
    <location>
        <begin position="1"/>
        <end position="26"/>
    </location>
</feature>
<dbReference type="GO" id="GO:0006000">
    <property type="term" value="P:fructose metabolic process"/>
    <property type="evidence" value="ECO:0007669"/>
    <property type="project" value="TreeGrafter"/>
</dbReference>
<dbReference type="CDD" id="cd00354">
    <property type="entry name" value="FBPase"/>
    <property type="match status" value="1"/>
</dbReference>
<evidence type="ECO:0000259" key="10">
    <source>
        <dbReference type="Pfam" id="PF18913"/>
    </source>
</evidence>
<dbReference type="HAMAP" id="MF_01855">
    <property type="entry name" value="FBPase_class1"/>
    <property type="match status" value="1"/>
</dbReference>
<dbReference type="Pfam" id="PF00316">
    <property type="entry name" value="FBPase"/>
    <property type="match status" value="1"/>
</dbReference>
<organism evidence="11 12">
    <name type="scientific">Chara braunii</name>
    <name type="common">Braun's stonewort</name>
    <dbReference type="NCBI Taxonomy" id="69332"/>
    <lineage>
        <taxon>Eukaryota</taxon>
        <taxon>Viridiplantae</taxon>
        <taxon>Streptophyta</taxon>
        <taxon>Charophyceae</taxon>
        <taxon>Charales</taxon>
        <taxon>Characeae</taxon>
        <taxon>Chara</taxon>
    </lineage>
</organism>
<comment type="similarity">
    <text evidence="2 7">Belongs to the FBPase class 1 family.</text>
</comment>
<dbReference type="GO" id="GO:0005986">
    <property type="term" value="P:sucrose biosynthetic process"/>
    <property type="evidence" value="ECO:0007669"/>
    <property type="project" value="TreeGrafter"/>
</dbReference>
<evidence type="ECO:0000256" key="3">
    <source>
        <dbReference type="ARBA" id="ARBA00013093"/>
    </source>
</evidence>
<dbReference type="PRINTS" id="PR00115">
    <property type="entry name" value="F16BPHPHTASE"/>
</dbReference>
<reference evidence="11 12" key="1">
    <citation type="journal article" date="2018" name="Cell">
        <title>The Chara Genome: Secondary Complexity and Implications for Plant Terrestrialization.</title>
        <authorList>
            <person name="Nishiyama T."/>
            <person name="Sakayama H."/>
            <person name="Vries J.D."/>
            <person name="Buschmann H."/>
            <person name="Saint-Marcoux D."/>
            <person name="Ullrich K.K."/>
            <person name="Haas F.B."/>
            <person name="Vanderstraeten L."/>
            <person name="Becker D."/>
            <person name="Lang D."/>
            <person name="Vosolsobe S."/>
            <person name="Rombauts S."/>
            <person name="Wilhelmsson P.K.I."/>
            <person name="Janitza P."/>
            <person name="Kern R."/>
            <person name="Heyl A."/>
            <person name="Rumpler F."/>
            <person name="Villalobos L.I.A.C."/>
            <person name="Clay J.M."/>
            <person name="Skokan R."/>
            <person name="Toyoda A."/>
            <person name="Suzuki Y."/>
            <person name="Kagoshima H."/>
            <person name="Schijlen E."/>
            <person name="Tajeshwar N."/>
            <person name="Catarino B."/>
            <person name="Hetherington A.J."/>
            <person name="Saltykova A."/>
            <person name="Bonnot C."/>
            <person name="Breuninger H."/>
            <person name="Symeonidi A."/>
            <person name="Radhakrishnan G.V."/>
            <person name="Van Nieuwerburgh F."/>
            <person name="Deforce D."/>
            <person name="Chang C."/>
            <person name="Karol K.G."/>
            <person name="Hedrich R."/>
            <person name="Ulvskov P."/>
            <person name="Glockner G."/>
            <person name="Delwiche C.F."/>
            <person name="Petrasek J."/>
            <person name="Van de Peer Y."/>
            <person name="Friml J."/>
            <person name="Beilby M."/>
            <person name="Dolan L."/>
            <person name="Kohara Y."/>
            <person name="Sugano S."/>
            <person name="Fujiyama A."/>
            <person name="Delaux P.-M."/>
            <person name="Quint M."/>
            <person name="TheiBen G."/>
            <person name="Hagemann M."/>
            <person name="Harholt J."/>
            <person name="Dunand C."/>
            <person name="Zachgo S."/>
            <person name="Langdale J."/>
            <person name="Maumus F."/>
            <person name="Straeten D.V.D."/>
            <person name="Gould S.B."/>
            <person name="Rensing S.A."/>
        </authorList>
    </citation>
    <scope>NUCLEOTIDE SEQUENCE [LARGE SCALE GENOMIC DNA]</scope>
    <source>
        <strain evidence="11 12">S276</strain>
    </source>
</reference>
<evidence type="ECO:0000256" key="1">
    <source>
        <dbReference type="ARBA" id="ARBA00001273"/>
    </source>
</evidence>
<dbReference type="Proteomes" id="UP000265515">
    <property type="component" value="Unassembled WGS sequence"/>
</dbReference>
<evidence type="ECO:0000256" key="6">
    <source>
        <dbReference type="ARBA" id="ARBA00032973"/>
    </source>
</evidence>
<dbReference type="PANTHER" id="PTHR11556:SF12">
    <property type="entry name" value="FRUCTOSE-BISPHOSPHATASE"/>
    <property type="match status" value="1"/>
</dbReference>
<keyword evidence="12" id="KW-1185">Reference proteome</keyword>
<feature type="domain" description="Fructose-1-6-bisphosphatase class I N-terminal" evidence="9">
    <location>
        <begin position="189"/>
        <end position="379"/>
    </location>
</feature>
<dbReference type="GO" id="GO:0005829">
    <property type="term" value="C:cytosol"/>
    <property type="evidence" value="ECO:0007669"/>
    <property type="project" value="TreeGrafter"/>
</dbReference>
<evidence type="ECO:0000313" key="11">
    <source>
        <dbReference type="EMBL" id="GBG65378.1"/>
    </source>
</evidence>
<evidence type="ECO:0000256" key="5">
    <source>
        <dbReference type="ARBA" id="ARBA00023277"/>
    </source>
</evidence>
<dbReference type="GO" id="GO:0042132">
    <property type="term" value="F:fructose 1,6-bisphosphate 1-phosphatase activity"/>
    <property type="evidence" value="ECO:0007669"/>
    <property type="project" value="UniProtKB-EC"/>
</dbReference>
<feature type="compositionally biased region" description="Polar residues" evidence="8">
    <location>
        <begin position="1"/>
        <end position="20"/>
    </location>
</feature>
<dbReference type="InterPro" id="IPR000146">
    <property type="entry name" value="FBPase_class-1"/>
</dbReference>
<keyword evidence="4 7" id="KW-0378">Hydrolase</keyword>
<feature type="region of interest" description="Disordered" evidence="8">
    <location>
        <begin position="81"/>
        <end position="100"/>
    </location>
</feature>
<dbReference type="PIRSF" id="PIRSF500210">
    <property type="entry name" value="FBPtase"/>
    <property type="match status" value="1"/>
</dbReference>
<dbReference type="SUPFAM" id="SSF56655">
    <property type="entry name" value="Carbohydrate phosphatase"/>
    <property type="match status" value="1"/>
</dbReference>
<keyword evidence="5 7" id="KW-0119">Carbohydrate metabolism</keyword>
<dbReference type="InterPro" id="IPR028343">
    <property type="entry name" value="FBPtase"/>
</dbReference>
<dbReference type="GO" id="GO:0006094">
    <property type="term" value="P:gluconeogenesis"/>
    <property type="evidence" value="ECO:0007669"/>
    <property type="project" value="TreeGrafter"/>
</dbReference>
<dbReference type="InterPro" id="IPR044015">
    <property type="entry name" value="FBPase_C_dom"/>
</dbReference>
<evidence type="ECO:0000256" key="8">
    <source>
        <dbReference type="SAM" id="MobiDB-lite"/>
    </source>
</evidence>
<dbReference type="GO" id="GO:0030388">
    <property type="term" value="P:fructose 1,6-bisphosphate metabolic process"/>
    <property type="evidence" value="ECO:0007669"/>
    <property type="project" value="TreeGrafter"/>
</dbReference>
<sequence length="519" mass="55381">MTAMTSLSLPPRRQVSSPSMSVERRTSGLLCSTSGGKVSIGKSFGVDIDHTRAMAPSRRSASAGVPVALFSGGKKQKFIKKEDEPKEYWQTADERSGKSPLLSPISTHLSIKLADVPSKALGDGSVYICVAPRQSRRWSPGNQRTRSVHMAAVDLSESTAVAETKLKLGSGLLKVVGDECKRDGGLAAAGMVQLFAHIQLAVKSVSSVVSRASLEGLMGYYEEVGDGGRGGGGGGGGGAERDKQKKLDVVANDIVKRVLADSGVVAALASEEDEEPVFVANGGEYVVVFDPLDGSRNIDASIPTGMIFGVYARIGTPSGSSSASTTEWSLANSLQPGSTLLAGGYALFSSATMLVLSLGHGTHGFTLDTSLGEFLLTHPNIQIPKRGQIYSVNDGRYFDWPQGLRNYIDDIRQGKGQNPKKYSARYICSLVADVHRTLLYGGIAMNPRSHLRLVYECNPMGFIVEQAGGKASDGKRRIVDIKPSKLHERLPLFLGSFDDVHELESYGDVQQVVNPGYQV</sequence>
<dbReference type="PIRSF" id="PIRSF000904">
    <property type="entry name" value="FBPtase_SBPase"/>
    <property type="match status" value="1"/>
</dbReference>
<dbReference type="FunFam" id="3.40.190.80:FF:000009">
    <property type="entry name" value="Fructose-1,6-bisphosphatase, chloroplastic"/>
    <property type="match status" value="1"/>
</dbReference>
<dbReference type="EMBL" id="BFEA01000061">
    <property type="protein sequence ID" value="GBG65378.1"/>
    <property type="molecule type" value="Genomic_DNA"/>
</dbReference>
<gene>
    <name evidence="11" type="ORF">CBR_g50739</name>
</gene>
<dbReference type="Gene3D" id="3.30.540.10">
    <property type="entry name" value="Fructose-1,6-Bisphosphatase, subunit A, domain 1"/>
    <property type="match status" value="1"/>
</dbReference>
<name>A0A388K5P9_CHABU</name>
<dbReference type="Gramene" id="GBG65378">
    <property type="protein sequence ID" value="GBG65378"/>
    <property type="gene ID" value="CBR_g50739"/>
</dbReference>
<feature type="compositionally biased region" description="Basic and acidic residues" evidence="8">
    <location>
        <begin position="81"/>
        <end position="97"/>
    </location>
</feature>
<evidence type="ECO:0000313" key="12">
    <source>
        <dbReference type="Proteomes" id="UP000265515"/>
    </source>
</evidence>
<dbReference type="PANTHER" id="PTHR11556">
    <property type="entry name" value="FRUCTOSE-1,6-BISPHOSPHATASE-RELATED"/>
    <property type="match status" value="1"/>
</dbReference>
<comment type="catalytic activity">
    <reaction evidence="1">
        <text>beta-D-fructose 1,6-bisphosphate + H2O = beta-D-fructose 6-phosphate + phosphate</text>
        <dbReference type="Rhea" id="RHEA:11064"/>
        <dbReference type="ChEBI" id="CHEBI:15377"/>
        <dbReference type="ChEBI" id="CHEBI:32966"/>
        <dbReference type="ChEBI" id="CHEBI:43474"/>
        <dbReference type="ChEBI" id="CHEBI:57634"/>
        <dbReference type="EC" id="3.1.3.11"/>
    </reaction>
</comment>
<evidence type="ECO:0000256" key="2">
    <source>
        <dbReference type="ARBA" id="ARBA00010941"/>
    </source>
</evidence>
<dbReference type="Gene3D" id="3.40.190.80">
    <property type="match status" value="1"/>
</dbReference>
<dbReference type="OrthoDB" id="10256725at2759"/>
<dbReference type="AlphaFoldDB" id="A0A388K5P9"/>
<feature type="domain" description="Fructose-1-6-bisphosphatase class 1 C-terminal" evidence="10">
    <location>
        <begin position="383"/>
        <end position="506"/>
    </location>
</feature>
<dbReference type="GO" id="GO:0006002">
    <property type="term" value="P:fructose 6-phosphate metabolic process"/>
    <property type="evidence" value="ECO:0007669"/>
    <property type="project" value="TreeGrafter"/>
</dbReference>
<protein>
    <recommendedName>
        <fullName evidence="3">fructose-bisphosphatase</fullName>
        <ecNumber evidence="3">3.1.3.11</ecNumber>
    </recommendedName>
    <alternativeName>
        <fullName evidence="6">D-fructose-1,6-bisphosphate 1-phosphohydrolase</fullName>
    </alternativeName>
</protein>
<evidence type="ECO:0000256" key="7">
    <source>
        <dbReference type="RuleBase" id="RU000508"/>
    </source>
</evidence>
<evidence type="ECO:0000259" key="9">
    <source>
        <dbReference type="Pfam" id="PF00316"/>
    </source>
</evidence>
<dbReference type="InterPro" id="IPR033391">
    <property type="entry name" value="FBPase_N"/>
</dbReference>